<keyword evidence="5" id="KW-0804">Transcription</keyword>
<feature type="region of interest" description="Disordered" evidence="7">
    <location>
        <begin position="111"/>
        <end position="138"/>
    </location>
</feature>
<evidence type="ECO:0000256" key="6">
    <source>
        <dbReference type="ARBA" id="ARBA00023242"/>
    </source>
</evidence>
<dbReference type="PROSITE" id="PS50888">
    <property type="entry name" value="BHLH"/>
    <property type="match status" value="1"/>
</dbReference>
<keyword evidence="10" id="KW-1185">Reference proteome</keyword>
<comment type="subcellular location">
    <subcellularLocation>
        <location evidence="1">Nucleus</location>
    </subcellularLocation>
</comment>
<dbReference type="HOGENOM" id="CLU_957719_0_0_1"/>
<evidence type="ECO:0000313" key="9">
    <source>
        <dbReference type="EnsemblPlants" id="OB03G42180.1"/>
    </source>
</evidence>
<dbReference type="InterPro" id="IPR036638">
    <property type="entry name" value="HLH_DNA-bd_sf"/>
</dbReference>
<evidence type="ECO:0000256" key="1">
    <source>
        <dbReference type="ARBA" id="ARBA00004123"/>
    </source>
</evidence>
<keyword evidence="3" id="KW-0805">Transcription regulation</keyword>
<dbReference type="SUPFAM" id="SSF47459">
    <property type="entry name" value="HLH, helix-loop-helix DNA-binding domain"/>
    <property type="match status" value="1"/>
</dbReference>
<dbReference type="InterPro" id="IPR045843">
    <property type="entry name" value="IND-like"/>
</dbReference>
<dbReference type="Gramene" id="OB03G42180.1">
    <property type="protein sequence ID" value="OB03G42180.1"/>
    <property type="gene ID" value="OB03G42180"/>
</dbReference>
<dbReference type="Pfam" id="PF00010">
    <property type="entry name" value="HLH"/>
    <property type="match status" value="1"/>
</dbReference>
<dbReference type="GO" id="GO:0003700">
    <property type="term" value="F:DNA-binding transcription factor activity"/>
    <property type="evidence" value="ECO:0007669"/>
    <property type="project" value="InterPro"/>
</dbReference>
<accession>J3LT42</accession>
<organism evidence="9">
    <name type="scientific">Oryza brachyantha</name>
    <name type="common">malo sina</name>
    <dbReference type="NCBI Taxonomy" id="4533"/>
    <lineage>
        <taxon>Eukaryota</taxon>
        <taxon>Viridiplantae</taxon>
        <taxon>Streptophyta</taxon>
        <taxon>Embryophyta</taxon>
        <taxon>Tracheophyta</taxon>
        <taxon>Spermatophyta</taxon>
        <taxon>Magnoliopsida</taxon>
        <taxon>Liliopsida</taxon>
        <taxon>Poales</taxon>
        <taxon>Poaceae</taxon>
        <taxon>BOP clade</taxon>
        <taxon>Oryzoideae</taxon>
        <taxon>Oryzeae</taxon>
        <taxon>Oryzinae</taxon>
        <taxon>Oryza</taxon>
    </lineage>
</organism>
<evidence type="ECO:0000256" key="3">
    <source>
        <dbReference type="ARBA" id="ARBA00023015"/>
    </source>
</evidence>
<keyword evidence="4" id="KW-0238">DNA-binding</keyword>
<evidence type="ECO:0000256" key="7">
    <source>
        <dbReference type="SAM" id="MobiDB-lite"/>
    </source>
</evidence>
<reference evidence="9" key="1">
    <citation type="journal article" date="2013" name="Nat. Commun.">
        <title>Whole-genome sequencing of Oryza brachyantha reveals mechanisms underlying Oryza genome evolution.</title>
        <authorList>
            <person name="Chen J."/>
            <person name="Huang Q."/>
            <person name="Gao D."/>
            <person name="Wang J."/>
            <person name="Lang Y."/>
            <person name="Liu T."/>
            <person name="Li B."/>
            <person name="Bai Z."/>
            <person name="Luis Goicoechea J."/>
            <person name="Liang C."/>
            <person name="Chen C."/>
            <person name="Zhang W."/>
            <person name="Sun S."/>
            <person name="Liao Y."/>
            <person name="Zhang X."/>
            <person name="Yang L."/>
            <person name="Song C."/>
            <person name="Wang M."/>
            <person name="Shi J."/>
            <person name="Liu G."/>
            <person name="Liu J."/>
            <person name="Zhou H."/>
            <person name="Zhou W."/>
            <person name="Yu Q."/>
            <person name="An N."/>
            <person name="Chen Y."/>
            <person name="Cai Q."/>
            <person name="Wang B."/>
            <person name="Liu B."/>
            <person name="Min J."/>
            <person name="Huang Y."/>
            <person name="Wu H."/>
            <person name="Li Z."/>
            <person name="Zhang Y."/>
            <person name="Yin Y."/>
            <person name="Song W."/>
            <person name="Jiang J."/>
            <person name="Jackson S.A."/>
            <person name="Wing R.A."/>
            <person name="Wang J."/>
            <person name="Chen M."/>
        </authorList>
    </citation>
    <scope>NUCLEOTIDE SEQUENCE [LARGE SCALE GENOMIC DNA]</scope>
    <source>
        <strain evidence="9">cv. IRGC 101232</strain>
    </source>
</reference>
<keyword evidence="6" id="KW-0539">Nucleus</keyword>
<protein>
    <recommendedName>
        <fullName evidence="8">BHLH domain-containing protein</fullName>
    </recommendedName>
</protein>
<evidence type="ECO:0000256" key="4">
    <source>
        <dbReference type="ARBA" id="ARBA00023125"/>
    </source>
</evidence>
<dbReference type="OMA" id="QAGHAHD"/>
<dbReference type="SMART" id="SM00353">
    <property type="entry name" value="HLH"/>
    <property type="match status" value="1"/>
</dbReference>
<dbReference type="PANTHER" id="PTHR45914:SF60">
    <property type="entry name" value="TRANSCRIPTION FACTOR RSL2-LIKE"/>
    <property type="match status" value="1"/>
</dbReference>
<evidence type="ECO:0000259" key="8">
    <source>
        <dbReference type="PROSITE" id="PS50888"/>
    </source>
</evidence>
<dbReference type="InterPro" id="IPR011598">
    <property type="entry name" value="bHLH_dom"/>
</dbReference>
<dbReference type="EnsemblPlants" id="OB03G42180.1">
    <property type="protein sequence ID" value="OB03G42180.1"/>
    <property type="gene ID" value="OB03G42180"/>
</dbReference>
<feature type="domain" description="BHLH" evidence="8">
    <location>
        <begin position="192"/>
        <end position="241"/>
    </location>
</feature>
<dbReference type="GO" id="GO:0003677">
    <property type="term" value="F:DNA binding"/>
    <property type="evidence" value="ECO:0007669"/>
    <property type="project" value="UniProtKB-KW"/>
</dbReference>
<evidence type="ECO:0000256" key="2">
    <source>
        <dbReference type="ARBA" id="ARBA00005510"/>
    </source>
</evidence>
<dbReference type="GO" id="GO:0046983">
    <property type="term" value="F:protein dimerization activity"/>
    <property type="evidence" value="ECO:0007669"/>
    <property type="project" value="InterPro"/>
</dbReference>
<dbReference type="GO" id="GO:0005634">
    <property type="term" value="C:nucleus"/>
    <property type="evidence" value="ECO:0007669"/>
    <property type="project" value="UniProtKB-SubCell"/>
</dbReference>
<sequence>MQWTPAPEEEESEIAAQFFTARYPCQNDRLEHREQDELGGMGARSSSVQWQPDRGTCYWPPLSGGGSGTGGGSYHVGGCCYYAGEPDVSLGVNTIPGETGGAGVRRNVAPRLKRKTRPGHGGDLGRRKKKARASDTVRKQREKWEQNCEKNQENMQCTSCADSESNCSRGNCGTVDHVAGGGNGKAPARRGSATGAQSLYARRRRERINVRLRILQKLVPNGTKVDISTMLEEAAHYVKFLQL</sequence>
<dbReference type="STRING" id="4533.J3LT42"/>
<reference evidence="9" key="2">
    <citation type="submission" date="2013-04" db="UniProtKB">
        <authorList>
            <consortium name="EnsemblPlants"/>
        </authorList>
    </citation>
    <scope>IDENTIFICATION</scope>
</reference>
<dbReference type="PANTHER" id="PTHR45914">
    <property type="entry name" value="TRANSCRIPTION FACTOR HEC3-RELATED"/>
    <property type="match status" value="1"/>
</dbReference>
<dbReference type="AlphaFoldDB" id="J3LT42"/>
<dbReference type="Gene3D" id="4.10.280.10">
    <property type="entry name" value="Helix-loop-helix DNA-binding domain"/>
    <property type="match status" value="1"/>
</dbReference>
<name>J3LT42_ORYBR</name>
<comment type="similarity">
    <text evidence="2">Belongs to the bHLH protein family.</text>
</comment>
<evidence type="ECO:0000313" key="10">
    <source>
        <dbReference type="Proteomes" id="UP000006038"/>
    </source>
</evidence>
<proteinExistence type="inferred from homology"/>
<dbReference type="FunFam" id="4.10.280.10:FF:000022">
    <property type="entry name" value="Basic helix-loop-helix transcription factor"/>
    <property type="match status" value="1"/>
</dbReference>
<dbReference type="Proteomes" id="UP000006038">
    <property type="component" value="Chromosome 3"/>
</dbReference>
<evidence type="ECO:0000256" key="5">
    <source>
        <dbReference type="ARBA" id="ARBA00023163"/>
    </source>
</evidence>